<accession>A0A6J4LJH3</accession>
<dbReference type="PROSITE" id="PS50921">
    <property type="entry name" value="ANTAR"/>
    <property type="match status" value="1"/>
</dbReference>
<sequence>MAGSADDDAVEQATAIAMDRYDMSQPGALALLSRLARRGKVDLRVVALAMIAAAVARRARQELLPRVQ</sequence>
<dbReference type="EMBL" id="CADCUI010000009">
    <property type="protein sequence ID" value="CAA9333417.1"/>
    <property type="molecule type" value="Genomic_DNA"/>
</dbReference>
<reference evidence="2" key="1">
    <citation type="submission" date="2020-02" db="EMBL/GenBank/DDBJ databases">
        <authorList>
            <person name="Meier V. D."/>
        </authorList>
    </citation>
    <scope>NUCLEOTIDE SEQUENCE</scope>
    <source>
        <strain evidence="2">AVDCRST_MAG34</strain>
    </source>
</reference>
<proteinExistence type="predicted"/>
<dbReference type="GO" id="GO:0003723">
    <property type="term" value="F:RNA binding"/>
    <property type="evidence" value="ECO:0007669"/>
    <property type="project" value="InterPro"/>
</dbReference>
<feature type="domain" description="ANTAR" evidence="1">
    <location>
        <begin position="1"/>
        <end position="51"/>
    </location>
</feature>
<evidence type="ECO:0000259" key="1">
    <source>
        <dbReference type="PROSITE" id="PS50921"/>
    </source>
</evidence>
<dbReference type="Gene3D" id="1.10.10.10">
    <property type="entry name" value="Winged helix-like DNA-binding domain superfamily/Winged helix DNA-binding domain"/>
    <property type="match status" value="1"/>
</dbReference>
<dbReference type="Pfam" id="PF03861">
    <property type="entry name" value="ANTAR"/>
    <property type="match status" value="1"/>
</dbReference>
<dbReference type="InterPro" id="IPR036388">
    <property type="entry name" value="WH-like_DNA-bd_sf"/>
</dbReference>
<dbReference type="InterPro" id="IPR005561">
    <property type="entry name" value="ANTAR"/>
</dbReference>
<protein>
    <recommendedName>
        <fullName evidence="1">ANTAR domain-containing protein</fullName>
    </recommendedName>
</protein>
<dbReference type="AlphaFoldDB" id="A0A6J4LJH3"/>
<organism evidence="2">
    <name type="scientific">uncultured Nocardioidaceae bacterium</name>
    <dbReference type="NCBI Taxonomy" id="253824"/>
    <lineage>
        <taxon>Bacteria</taxon>
        <taxon>Bacillati</taxon>
        <taxon>Actinomycetota</taxon>
        <taxon>Actinomycetes</taxon>
        <taxon>Propionibacteriales</taxon>
        <taxon>Nocardioidaceae</taxon>
        <taxon>environmental samples</taxon>
    </lineage>
</organism>
<gene>
    <name evidence="2" type="ORF">AVDCRST_MAG34-404</name>
</gene>
<evidence type="ECO:0000313" key="2">
    <source>
        <dbReference type="EMBL" id="CAA9333417.1"/>
    </source>
</evidence>
<name>A0A6J4LJH3_9ACTN</name>